<name>A0ABW9KP26_9BACT</name>
<dbReference type="CDD" id="cd02440">
    <property type="entry name" value="AdoMet_MTases"/>
    <property type="match status" value="1"/>
</dbReference>
<evidence type="ECO:0000313" key="1">
    <source>
        <dbReference type="EMBL" id="MFN2977118.1"/>
    </source>
</evidence>
<dbReference type="InterPro" id="IPR029063">
    <property type="entry name" value="SAM-dependent_MTases_sf"/>
</dbReference>
<sequence length="194" mass="21970">MIFRKKLDPSSASFFEQKYRKTADPWNFEKSQYEQARYDAIIAALAGRRYHKAFEPGCSVGALTAKLLTVCDQVEAIDFAASAIATARQRNPDPRAHFQVMSLPERLPLLGFDLIVLSEIGYYFTAEQWSEYVDSIVSTSAPGSTLIAAHWLGVSQDHRLSGDEVHATLRAHPNLHLQHEERHPAFRLDRLERS</sequence>
<protein>
    <submittedName>
        <fullName evidence="1">Nodulation S family protein</fullName>
    </submittedName>
</protein>
<proteinExistence type="predicted"/>
<comment type="caution">
    <text evidence="1">The sequence shown here is derived from an EMBL/GenBank/DDBJ whole genome shotgun (WGS) entry which is preliminary data.</text>
</comment>
<keyword evidence="2" id="KW-1185">Reference proteome</keyword>
<accession>A0ABW9KP26</accession>
<organism evidence="1 2">
    <name type="scientific">Terriglobus aquaticus</name>
    <dbReference type="NCBI Taxonomy" id="940139"/>
    <lineage>
        <taxon>Bacteria</taxon>
        <taxon>Pseudomonadati</taxon>
        <taxon>Acidobacteriota</taxon>
        <taxon>Terriglobia</taxon>
        <taxon>Terriglobales</taxon>
        <taxon>Acidobacteriaceae</taxon>
        <taxon>Terriglobus</taxon>
    </lineage>
</organism>
<dbReference type="EMBL" id="JBJYXY010000001">
    <property type="protein sequence ID" value="MFN2977118.1"/>
    <property type="molecule type" value="Genomic_DNA"/>
</dbReference>
<dbReference type="RefSeq" id="WP_263414709.1">
    <property type="nucleotide sequence ID" value="NZ_BAABBH010000001.1"/>
</dbReference>
<reference evidence="1 2" key="1">
    <citation type="submission" date="2024-12" db="EMBL/GenBank/DDBJ databases">
        <authorList>
            <person name="Lee Y."/>
        </authorList>
    </citation>
    <scope>NUCLEOTIDE SEQUENCE [LARGE SCALE GENOMIC DNA]</scope>
    <source>
        <strain evidence="1 2">03SUJ4</strain>
    </source>
</reference>
<evidence type="ECO:0000313" key="2">
    <source>
        <dbReference type="Proteomes" id="UP001634747"/>
    </source>
</evidence>
<dbReference type="SUPFAM" id="SSF53335">
    <property type="entry name" value="S-adenosyl-L-methionine-dependent methyltransferases"/>
    <property type="match status" value="1"/>
</dbReference>
<dbReference type="Gene3D" id="3.40.50.150">
    <property type="entry name" value="Vaccinia Virus protein VP39"/>
    <property type="match status" value="1"/>
</dbReference>
<gene>
    <name evidence="1" type="ORF">ACK2TP_15200</name>
</gene>
<dbReference type="Pfam" id="PF05401">
    <property type="entry name" value="NodS"/>
    <property type="match status" value="1"/>
</dbReference>
<dbReference type="Proteomes" id="UP001634747">
    <property type="component" value="Unassembled WGS sequence"/>
</dbReference>
<dbReference type="InterPro" id="IPR008715">
    <property type="entry name" value="SAM-MeTfrase_NodS-like"/>
</dbReference>